<dbReference type="PANTHER" id="PTHR47256:SF1">
    <property type="entry name" value="ZN(II)2CYS6 TRANSCRIPTION FACTOR (EUROFUNG)"/>
    <property type="match status" value="1"/>
</dbReference>
<feature type="region of interest" description="Disordered" evidence="2">
    <location>
        <begin position="168"/>
        <end position="201"/>
    </location>
</feature>
<comment type="caution">
    <text evidence="4">The sequence shown here is derived from an EMBL/GenBank/DDBJ whole genome shotgun (WGS) entry which is preliminary data.</text>
</comment>
<feature type="compositionally biased region" description="Polar residues" evidence="2">
    <location>
        <begin position="186"/>
        <end position="199"/>
    </location>
</feature>
<dbReference type="Pfam" id="PF00172">
    <property type="entry name" value="Zn_clus"/>
    <property type="match status" value="1"/>
</dbReference>
<sequence length="700" mass="76351">MSQQSDTVHDLPLRTNSRHVKHGETQATVAARRQRPAGGPQRHKCTKEEEAASVGSVGSLIQYLGCRKRKIKCDGIRPCCYACTASSTPCVYPVPEGLSQRQAQKQKLSHVSRAHENSQRVLELLRASRDGASQDILKQLQHSEHLDEAIQSIADASLLLPKIYNQSGGSANLSRQPGDSNRESTSRTQQQTKDQSAGNADSDHVLPVSCWTVVSQDNKLLTYLVDMFWTWDGTLSHLIDRELFIGDLSAAGPNFSAGQQRGFCSPFLVNTILAVASLHATRKHPDSYSEDIVTLGHKFASHAFELLESEKGVKSLTLLQGAAVLWLFASNEGSRSSRTQCASLESLLRDTWLALGLETGGSALFKFSGKDDAHDVRIWQAVSHITWGFYCFFAKMAMIFSPDMLVSRPLIMKTFEDLEAQRGSGSPASVSSSGEDSIANQTSYQLQVFSAKCSLCEIADQFMSMFVNNGQMLLLDSGHCTALYNKLLCWKLSLPDHLMTSNSVSSSLLLLQATYDFVALKLLFSYTSHAGTDLFDGRNAASLQVLHASSMITNLWIYRGIYTIKHEYWAAEYCSFVAHALLPRLESDASAPAVQDIIGRACCVLNEMALAGVSGRAQELLAGVEERARSFKMRVPSYGRKSATHESATPMVLIRGVQVFDGARGSMLDPENGTHAVSFGETIEHVRPESPGGGQGGGGG</sequence>
<feature type="region of interest" description="Disordered" evidence="2">
    <location>
        <begin position="1"/>
        <end position="44"/>
    </location>
</feature>
<dbReference type="PROSITE" id="PS50048">
    <property type="entry name" value="ZN2_CY6_FUNGAL_2"/>
    <property type="match status" value="1"/>
</dbReference>
<dbReference type="GO" id="GO:0008270">
    <property type="term" value="F:zinc ion binding"/>
    <property type="evidence" value="ECO:0007669"/>
    <property type="project" value="InterPro"/>
</dbReference>
<dbReference type="STRING" id="708197.A0A166N6K3"/>
<evidence type="ECO:0000256" key="1">
    <source>
        <dbReference type="ARBA" id="ARBA00023242"/>
    </source>
</evidence>
<dbReference type="InterPro" id="IPR036864">
    <property type="entry name" value="Zn2-C6_fun-type_DNA-bd_sf"/>
</dbReference>
<feature type="domain" description="Zn(2)-C6 fungal-type" evidence="3">
    <location>
        <begin position="66"/>
        <end position="92"/>
    </location>
</feature>
<keyword evidence="5" id="KW-1185">Reference proteome</keyword>
<keyword evidence="1" id="KW-0539">Nucleus</keyword>
<dbReference type="GO" id="GO:0000981">
    <property type="term" value="F:DNA-binding transcription factor activity, RNA polymerase II-specific"/>
    <property type="evidence" value="ECO:0007669"/>
    <property type="project" value="InterPro"/>
</dbReference>
<dbReference type="InterPro" id="IPR001138">
    <property type="entry name" value="Zn2Cys6_DnaBD"/>
</dbReference>
<dbReference type="CDD" id="cd00067">
    <property type="entry name" value="GAL4"/>
    <property type="match status" value="1"/>
</dbReference>
<proteinExistence type="predicted"/>
<dbReference type="PANTHER" id="PTHR47256">
    <property type="entry name" value="ZN(II)2CYS6 TRANSCRIPTION FACTOR (EUROFUNG)-RELATED"/>
    <property type="match status" value="1"/>
</dbReference>
<accession>A0A166N6K3</accession>
<protein>
    <submittedName>
        <fullName evidence="4">C6 transcription factor</fullName>
    </submittedName>
</protein>
<dbReference type="SUPFAM" id="SSF57701">
    <property type="entry name" value="Zn2/Cys6 DNA-binding domain"/>
    <property type="match status" value="1"/>
</dbReference>
<dbReference type="InterPro" id="IPR053187">
    <property type="entry name" value="Notoamide_regulator"/>
</dbReference>
<reference evidence="4 5" key="1">
    <citation type="submission" date="2015-06" db="EMBL/GenBank/DDBJ databases">
        <title>Survival trade-offs in plant roots during colonization by closely related pathogenic and mutualistic fungi.</title>
        <authorList>
            <person name="Hacquard S."/>
            <person name="Kracher B."/>
            <person name="Hiruma K."/>
            <person name="Weinman A."/>
            <person name="Muench P."/>
            <person name="Garrido Oter R."/>
            <person name="Ver Loren van Themaat E."/>
            <person name="Dallerey J.-F."/>
            <person name="Damm U."/>
            <person name="Henrissat B."/>
            <person name="Lespinet O."/>
            <person name="Thon M."/>
            <person name="Kemen E."/>
            <person name="McHardy A.C."/>
            <person name="Schulze-Lefert P."/>
            <person name="O'Connell R.J."/>
        </authorList>
    </citation>
    <scope>NUCLEOTIDE SEQUENCE [LARGE SCALE GENOMIC DNA]</scope>
    <source>
        <strain evidence="4 5">0861</strain>
    </source>
</reference>
<evidence type="ECO:0000259" key="3">
    <source>
        <dbReference type="PROSITE" id="PS50048"/>
    </source>
</evidence>
<dbReference type="CDD" id="cd12148">
    <property type="entry name" value="fungal_TF_MHR"/>
    <property type="match status" value="1"/>
</dbReference>
<name>A0A166N6K3_9PEZI</name>
<feature type="compositionally biased region" description="Polar residues" evidence="2">
    <location>
        <begin position="168"/>
        <end position="179"/>
    </location>
</feature>
<gene>
    <name evidence="4" type="ORF">CT0861_11534</name>
</gene>
<dbReference type="SMART" id="SM00066">
    <property type="entry name" value="GAL4"/>
    <property type="match status" value="1"/>
</dbReference>
<dbReference type="Gene3D" id="4.10.240.10">
    <property type="entry name" value="Zn(2)-C6 fungal-type DNA-binding domain"/>
    <property type="match status" value="1"/>
</dbReference>
<dbReference type="EMBL" id="LFIV01000225">
    <property type="protein sequence ID" value="KZL65364.1"/>
    <property type="molecule type" value="Genomic_DNA"/>
</dbReference>
<dbReference type="Proteomes" id="UP000076552">
    <property type="component" value="Unassembled WGS sequence"/>
</dbReference>
<evidence type="ECO:0000313" key="4">
    <source>
        <dbReference type="EMBL" id="KZL65364.1"/>
    </source>
</evidence>
<dbReference type="AlphaFoldDB" id="A0A166N6K3"/>
<evidence type="ECO:0000256" key="2">
    <source>
        <dbReference type="SAM" id="MobiDB-lite"/>
    </source>
</evidence>
<evidence type="ECO:0000313" key="5">
    <source>
        <dbReference type="Proteomes" id="UP000076552"/>
    </source>
</evidence>
<organism evidence="4 5">
    <name type="scientific">Colletotrichum tofieldiae</name>
    <dbReference type="NCBI Taxonomy" id="708197"/>
    <lineage>
        <taxon>Eukaryota</taxon>
        <taxon>Fungi</taxon>
        <taxon>Dikarya</taxon>
        <taxon>Ascomycota</taxon>
        <taxon>Pezizomycotina</taxon>
        <taxon>Sordariomycetes</taxon>
        <taxon>Hypocreomycetidae</taxon>
        <taxon>Glomerellales</taxon>
        <taxon>Glomerellaceae</taxon>
        <taxon>Colletotrichum</taxon>
        <taxon>Colletotrichum spaethianum species complex</taxon>
    </lineage>
</organism>